<proteinExistence type="inferred from homology"/>
<evidence type="ECO:0000259" key="7">
    <source>
        <dbReference type="SMART" id="SM00865"/>
    </source>
</evidence>
<dbReference type="InterPro" id="IPR002452">
    <property type="entry name" value="Alpha_tubulin"/>
</dbReference>
<protein>
    <recommendedName>
        <fullName evidence="7">Tubulin/FtsZ 2-layer sandwich domain-containing protein</fullName>
    </recommendedName>
</protein>
<evidence type="ECO:0000256" key="1">
    <source>
        <dbReference type="ARBA" id="ARBA00009636"/>
    </source>
</evidence>
<organism evidence="8 9">
    <name type="scientific">Datura stramonium</name>
    <name type="common">Jimsonweed</name>
    <name type="synonym">Common thornapple</name>
    <dbReference type="NCBI Taxonomy" id="4076"/>
    <lineage>
        <taxon>Eukaryota</taxon>
        <taxon>Viridiplantae</taxon>
        <taxon>Streptophyta</taxon>
        <taxon>Embryophyta</taxon>
        <taxon>Tracheophyta</taxon>
        <taxon>Spermatophyta</taxon>
        <taxon>Magnoliopsida</taxon>
        <taxon>eudicotyledons</taxon>
        <taxon>Gunneridae</taxon>
        <taxon>Pentapetalae</taxon>
        <taxon>asterids</taxon>
        <taxon>lamiids</taxon>
        <taxon>Solanales</taxon>
        <taxon>Solanaceae</taxon>
        <taxon>Solanoideae</taxon>
        <taxon>Datureae</taxon>
        <taxon>Datura</taxon>
    </lineage>
</organism>
<dbReference type="SUPFAM" id="SSF52490">
    <property type="entry name" value="Tubulin nucleotide-binding domain-like"/>
    <property type="match status" value="1"/>
</dbReference>
<evidence type="ECO:0000256" key="3">
    <source>
        <dbReference type="ARBA" id="ARBA00022741"/>
    </source>
</evidence>
<keyword evidence="5" id="KW-0342">GTP-binding</keyword>
<dbReference type="SUPFAM" id="SSF55307">
    <property type="entry name" value="Tubulin C-terminal domain-like"/>
    <property type="match status" value="3"/>
</dbReference>
<evidence type="ECO:0000256" key="4">
    <source>
        <dbReference type="ARBA" id="ARBA00022801"/>
    </source>
</evidence>
<reference evidence="8 9" key="1">
    <citation type="journal article" date="2021" name="BMC Genomics">
        <title>Datura genome reveals duplications of psychoactive alkaloid biosynthetic genes and high mutation rate following tissue culture.</title>
        <authorList>
            <person name="Rajewski A."/>
            <person name="Carter-House D."/>
            <person name="Stajich J."/>
            <person name="Litt A."/>
        </authorList>
    </citation>
    <scope>NUCLEOTIDE SEQUENCE [LARGE SCALE GENOMIC DNA]</scope>
    <source>
        <strain evidence="8">AR-01</strain>
    </source>
</reference>
<dbReference type="PANTHER" id="PTHR11588">
    <property type="entry name" value="TUBULIN"/>
    <property type="match status" value="1"/>
</dbReference>
<evidence type="ECO:0000313" key="9">
    <source>
        <dbReference type="Proteomes" id="UP000823775"/>
    </source>
</evidence>
<gene>
    <name evidence="8" type="ORF">HAX54_026516</name>
</gene>
<dbReference type="PRINTS" id="PR01162">
    <property type="entry name" value="ALPHATUBULIN"/>
</dbReference>
<comment type="caution">
    <text evidence="8">The sequence shown here is derived from an EMBL/GenBank/DDBJ whole genome shotgun (WGS) entry which is preliminary data.</text>
</comment>
<evidence type="ECO:0000256" key="5">
    <source>
        <dbReference type="ARBA" id="ARBA00023134"/>
    </source>
</evidence>
<dbReference type="EMBL" id="JACEIK010000322">
    <property type="protein sequence ID" value="MCD7454920.1"/>
    <property type="molecule type" value="Genomic_DNA"/>
</dbReference>
<keyword evidence="2" id="KW-0493">Microtubule</keyword>
<evidence type="ECO:0000256" key="2">
    <source>
        <dbReference type="ARBA" id="ARBA00022701"/>
    </source>
</evidence>
<keyword evidence="9" id="KW-1185">Reference proteome</keyword>
<comment type="similarity">
    <text evidence="1">Belongs to the tubulin family.</text>
</comment>
<keyword evidence="4" id="KW-0378">Hydrolase</keyword>
<evidence type="ECO:0000256" key="6">
    <source>
        <dbReference type="ARBA" id="ARBA00049117"/>
    </source>
</evidence>
<dbReference type="PRINTS" id="PR01161">
    <property type="entry name" value="TUBULIN"/>
</dbReference>
<dbReference type="InterPro" id="IPR008280">
    <property type="entry name" value="Tub_FtsZ_C"/>
</dbReference>
<dbReference type="Proteomes" id="UP000823775">
    <property type="component" value="Unassembled WGS sequence"/>
</dbReference>
<dbReference type="Gene3D" id="3.40.50.1440">
    <property type="entry name" value="Tubulin/FtsZ, GTPase domain"/>
    <property type="match status" value="2"/>
</dbReference>
<evidence type="ECO:0000313" key="8">
    <source>
        <dbReference type="EMBL" id="MCD7454920.1"/>
    </source>
</evidence>
<comment type="catalytic activity">
    <reaction evidence="6">
        <text>GTP + H2O = GDP + phosphate + H(+)</text>
        <dbReference type="Rhea" id="RHEA:19669"/>
        <dbReference type="ChEBI" id="CHEBI:15377"/>
        <dbReference type="ChEBI" id="CHEBI:15378"/>
        <dbReference type="ChEBI" id="CHEBI:37565"/>
        <dbReference type="ChEBI" id="CHEBI:43474"/>
        <dbReference type="ChEBI" id="CHEBI:58189"/>
    </reaction>
    <physiologicalReaction direction="left-to-right" evidence="6">
        <dbReference type="Rhea" id="RHEA:19670"/>
    </physiologicalReaction>
</comment>
<dbReference type="SMART" id="SM00865">
    <property type="entry name" value="Tubulin_C"/>
    <property type="match status" value="1"/>
</dbReference>
<dbReference type="Gene3D" id="3.30.1330.20">
    <property type="entry name" value="Tubulin/FtsZ, C-terminal domain"/>
    <property type="match status" value="3"/>
</dbReference>
<dbReference type="InterPro" id="IPR000217">
    <property type="entry name" value="Tubulin"/>
</dbReference>
<name>A0ABS8S7W5_DATST</name>
<feature type="domain" description="Tubulin/FtsZ 2-layer sandwich" evidence="7">
    <location>
        <begin position="109"/>
        <end position="235"/>
    </location>
</feature>
<sequence length="273" mass="29893">MLRTTLPEDIIQSNFKILSTDFLYVKFSTVGKDIVDLYLDRIRKLSDDCTGLQGYLVFNAVDGDTGSGLGSLLLERALDIERPTYRNTNRLISQIISSLTTSLRFNGAINVDITEFQTNLVPYPRIQFMLSSYAPMLSLSHQVPPTGFKCGINYQLPTVVPDGDLARLQHAVCMISNNTNTTAVVEVPPTGFKCGINYQLPTVVPDGDLARVQHAVCMISNNTTAVVEVPPTGFKCGINYQLPTVVPDGDLARVQHAVCMISNNTTAVVEVFS</sequence>
<accession>A0ABS8S7W5</accession>
<keyword evidence="3" id="KW-0547">Nucleotide-binding</keyword>
<dbReference type="InterPro" id="IPR036525">
    <property type="entry name" value="Tubulin/FtsZ_GTPase_sf"/>
</dbReference>
<dbReference type="InterPro" id="IPR018316">
    <property type="entry name" value="Tubulin/FtsZ_2-layer-sand-dom"/>
</dbReference>
<dbReference type="InterPro" id="IPR037103">
    <property type="entry name" value="Tubulin/FtsZ-like_C"/>
</dbReference>